<accession>A0ABN7XDC5</accession>
<keyword evidence="2" id="KW-1185">Reference proteome</keyword>
<comment type="caution">
    <text evidence="1">The sequence shown here is derived from an EMBL/GenBank/DDBJ whole genome shotgun (WGS) entry which is preliminary data.</text>
</comment>
<name>A0ABN7XDC5_GIGMA</name>
<organism evidence="1 2">
    <name type="scientific">Gigaspora margarita</name>
    <dbReference type="NCBI Taxonomy" id="4874"/>
    <lineage>
        <taxon>Eukaryota</taxon>
        <taxon>Fungi</taxon>
        <taxon>Fungi incertae sedis</taxon>
        <taxon>Mucoromycota</taxon>
        <taxon>Glomeromycotina</taxon>
        <taxon>Glomeromycetes</taxon>
        <taxon>Diversisporales</taxon>
        <taxon>Gigasporaceae</taxon>
        <taxon>Gigaspora</taxon>
    </lineage>
</organism>
<feature type="non-terminal residue" evidence="1">
    <location>
        <position position="1"/>
    </location>
</feature>
<proteinExistence type="predicted"/>
<protein>
    <submittedName>
        <fullName evidence="1">17437_t:CDS:1</fullName>
    </submittedName>
</protein>
<evidence type="ECO:0000313" key="2">
    <source>
        <dbReference type="Proteomes" id="UP000789901"/>
    </source>
</evidence>
<sequence>IFTETHPELTSLNTDISSLQNIYQSTYIEEENDSEFLEQSSNETNNFISSELFYNIDNNIFSQIEINNFYKIFNQKSEFFISEVDKKQKALTEQDINAFCNKFDSFECCSTLQCTKNIINREIAIKKWKNIQMMSKDEKNMFLLGILNAL</sequence>
<reference evidence="1 2" key="1">
    <citation type="submission" date="2021-06" db="EMBL/GenBank/DDBJ databases">
        <authorList>
            <person name="Kallberg Y."/>
            <person name="Tangrot J."/>
            <person name="Rosling A."/>
        </authorList>
    </citation>
    <scope>NUCLEOTIDE SEQUENCE [LARGE SCALE GENOMIC DNA]</scope>
    <source>
        <strain evidence="1 2">120-4 pot B 10/14</strain>
    </source>
</reference>
<gene>
    <name evidence="1" type="ORF">GMARGA_LOCUS41252</name>
</gene>
<evidence type="ECO:0000313" key="1">
    <source>
        <dbReference type="EMBL" id="CAG8852431.1"/>
    </source>
</evidence>
<dbReference type="Proteomes" id="UP000789901">
    <property type="component" value="Unassembled WGS sequence"/>
</dbReference>
<feature type="non-terminal residue" evidence="1">
    <location>
        <position position="150"/>
    </location>
</feature>
<dbReference type="EMBL" id="CAJVQB010111888">
    <property type="protein sequence ID" value="CAG8852431.1"/>
    <property type="molecule type" value="Genomic_DNA"/>
</dbReference>